<evidence type="ECO:0000256" key="1">
    <source>
        <dbReference type="SAM" id="SignalP"/>
    </source>
</evidence>
<keyword evidence="4" id="KW-1185">Reference proteome</keyword>
<evidence type="ECO:0000259" key="2">
    <source>
        <dbReference type="Pfam" id="PF19647"/>
    </source>
</evidence>
<protein>
    <recommendedName>
        <fullName evidence="2">7(1) septoil knot domain-containing protein</fullName>
    </recommendedName>
</protein>
<feature type="domain" description="7(1) septoil knot" evidence="2">
    <location>
        <begin position="51"/>
        <end position="124"/>
    </location>
</feature>
<name>A0A1G6MEC6_9FIRM</name>
<proteinExistence type="predicted"/>
<sequence>MKKKISIALLAAAVLLSASAYAAENVPVPGLQMPQQLIPYGAVSKDGYFKGIRLAGKVKVVENFANIKVQVVNSFPDLKVKTVENFPNKIGEWKFVENFPDFTIQYVTSFPDIKIQFVNNFPGVP</sequence>
<organism evidence="3 4">
    <name type="scientific">Succiniclasticum ruminis</name>
    <dbReference type="NCBI Taxonomy" id="40841"/>
    <lineage>
        <taxon>Bacteria</taxon>
        <taxon>Bacillati</taxon>
        <taxon>Bacillota</taxon>
        <taxon>Negativicutes</taxon>
        <taxon>Acidaminococcales</taxon>
        <taxon>Acidaminococcaceae</taxon>
        <taxon>Succiniclasticum</taxon>
    </lineage>
</organism>
<feature type="chain" id="PRO_5011672121" description="7(1) septoil knot domain-containing protein" evidence="1">
    <location>
        <begin position="23"/>
        <end position="125"/>
    </location>
</feature>
<dbReference type="InterPro" id="IPR046148">
    <property type="entry name" value="Septknot"/>
</dbReference>
<reference evidence="4" key="1">
    <citation type="submission" date="2016-10" db="EMBL/GenBank/DDBJ databases">
        <authorList>
            <person name="Varghese N."/>
            <person name="Submissions S."/>
        </authorList>
    </citation>
    <scope>NUCLEOTIDE SEQUENCE [LARGE SCALE GENOMIC DNA]</scope>
    <source>
        <strain evidence="4">DSM 11005</strain>
    </source>
</reference>
<dbReference type="Proteomes" id="UP000198943">
    <property type="component" value="Unassembled WGS sequence"/>
</dbReference>
<dbReference type="Pfam" id="PF19647">
    <property type="entry name" value="Septknot"/>
    <property type="match status" value="1"/>
</dbReference>
<accession>A0A1G6MEC6</accession>
<evidence type="ECO:0000313" key="3">
    <source>
        <dbReference type="EMBL" id="SDC53830.1"/>
    </source>
</evidence>
<gene>
    <name evidence="3" type="ORF">SAMN04487864_10983</name>
</gene>
<keyword evidence="1" id="KW-0732">Signal</keyword>
<feature type="signal peptide" evidence="1">
    <location>
        <begin position="1"/>
        <end position="22"/>
    </location>
</feature>
<evidence type="ECO:0000313" key="4">
    <source>
        <dbReference type="Proteomes" id="UP000198943"/>
    </source>
</evidence>
<dbReference type="AlphaFoldDB" id="A0A1G6MEC6"/>
<dbReference type="EMBL" id="FMYW01000009">
    <property type="protein sequence ID" value="SDC53830.1"/>
    <property type="molecule type" value="Genomic_DNA"/>
</dbReference>
<dbReference type="RefSeq" id="WP_218118220.1">
    <property type="nucleotide sequence ID" value="NZ_FMYW01000009.1"/>
</dbReference>